<name>A0AAI9DAB2_PROST</name>
<dbReference type="AlphaFoldDB" id="A0AAI9DAB2"/>
<organism evidence="1">
    <name type="scientific">Providencia stuartii</name>
    <dbReference type="NCBI Taxonomy" id="588"/>
    <lineage>
        <taxon>Bacteria</taxon>
        <taxon>Pseudomonadati</taxon>
        <taxon>Pseudomonadota</taxon>
        <taxon>Gammaproteobacteria</taxon>
        <taxon>Enterobacterales</taxon>
        <taxon>Morganellaceae</taxon>
        <taxon>Providencia</taxon>
    </lineage>
</organism>
<dbReference type="EMBL" id="ABMABF030000003">
    <property type="protein sequence ID" value="EMJ5133450.1"/>
    <property type="molecule type" value="Genomic_DNA"/>
</dbReference>
<accession>A0AAI9DAB2</accession>
<comment type="caution">
    <text evidence="1">The sequence shown here is derived from an EMBL/GenBank/DDBJ whole genome shotgun (WGS) entry which is preliminary data.</text>
</comment>
<dbReference type="RefSeq" id="WP_175442438.1">
    <property type="nucleotide sequence ID" value="NZ_CANMXG010000003.1"/>
</dbReference>
<proteinExistence type="predicted"/>
<sequence>MPAYDPIELLGNSIAATIKMVYSPFESLYHSSIIGDLSYIMLLHFAN</sequence>
<dbReference type="GeneID" id="92278223"/>
<protein>
    <submittedName>
        <fullName evidence="1">Uncharacterized protein</fullName>
    </submittedName>
</protein>
<evidence type="ECO:0000313" key="1">
    <source>
        <dbReference type="EMBL" id="EMJ5133450.1"/>
    </source>
</evidence>
<gene>
    <name evidence="1" type="ORF">RG298_001132</name>
</gene>
<reference evidence="1" key="1">
    <citation type="submission" date="2024-02" db="EMBL/GenBank/DDBJ databases">
        <authorList>
            <consortium name="Clinical and Environmental Microbiology Branch: Whole genome sequencing antimicrobial resistance pathogens in the healthcare setting"/>
        </authorList>
    </citation>
    <scope>NUCLEOTIDE SEQUENCE</scope>
    <source>
        <strain evidence="1">2021GO-0154</strain>
    </source>
</reference>